<organism evidence="1 2">
    <name type="scientific">Roseiarcus fermentans</name>
    <dbReference type="NCBI Taxonomy" id="1473586"/>
    <lineage>
        <taxon>Bacteria</taxon>
        <taxon>Pseudomonadati</taxon>
        <taxon>Pseudomonadota</taxon>
        <taxon>Alphaproteobacteria</taxon>
        <taxon>Hyphomicrobiales</taxon>
        <taxon>Roseiarcaceae</taxon>
        <taxon>Roseiarcus</taxon>
    </lineage>
</organism>
<dbReference type="RefSeq" id="WP_113891117.1">
    <property type="nucleotide sequence ID" value="NZ_QNRK01000025.1"/>
</dbReference>
<reference evidence="1 2" key="1">
    <citation type="submission" date="2018-06" db="EMBL/GenBank/DDBJ databases">
        <title>Genomic Encyclopedia of Type Strains, Phase IV (KMG-IV): sequencing the most valuable type-strain genomes for metagenomic binning, comparative biology and taxonomic classification.</title>
        <authorList>
            <person name="Goeker M."/>
        </authorList>
    </citation>
    <scope>NUCLEOTIDE SEQUENCE [LARGE SCALE GENOMIC DNA]</scope>
    <source>
        <strain evidence="1 2">DSM 24875</strain>
    </source>
</reference>
<gene>
    <name evidence="1" type="ORF">DFR50_12516</name>
</gene>
<keyword evidence="2" id="KW-1185">Reference proteome</keyword>
<dbReference type="EMBL" id="QNRK01000025">
    <property type="protein sequence ID" value="RBP08534.1"/>
    <property type="molecule type" value="Genomic_DNA"/>
</dbReference>
<evidence type="ECO:0000313" key="1">
    <source>
        <dbReference type="EMBL" id="RBP08534.1"/>
    </source>
</evidence>
<name>A0A366F1R0_9HYPH</name>
<accession>A0A366F1R0</accession>
<protein>
    <submittedName>
        <fullName evidence="1">Uncharacterized protein</fullName>
    </submittedName>
</protein>
<dbReference type="AlphaFoldDB" id="A0A366F1R0"/>
<comment type="caution">
    <text evidence="1">The sequence shown here is derived from an EMBL/GenBank/DDBJ whole genome shotgun (WGS) entry which is preliminary data.</text>
</comment>
<proteinExistence type="predicted"/>
<dbReference type="Proteomes" id="UP000253529">
    <property type="component" value="Unassembled WGS sequence"/>
</dbReference>
<sequence length="59" mass="6317">MLNTLSQNSVALLYLLQAATYAAAALFARREDHVALTQCYLASALLHGLFGACHAMHLG</sequence>
<evidence type="ECO:0000313" key="2">
    <source>
        <dbReference type="Proteomes" id="UP000253529"/>
    </source>
</evidence>